<evidence type="ECO:0000256" key="1">
    <source>
        <dbReference type="SAM" id="SignalP"/>
    </source>
</evidence>
<evidence type="ECO:0000313" key="2">
    <source>
        <dbReference type="EMBL" id="TWT90313.1"/>
    </source>
</evidence>
<dbReference type="Gene3D" id="1.10.1330.10">
    <property type="entry name" value="Dockerin domain"/>
    <property type="match status" value="1"/>
</dbReference>
<dbReference type="EMBL" id="SJPQ01000001">
    <property type="protein sequence ID" value="TWT90313.1"/>
    <property type="molecule type" value="Genomic_DNA"/>
</dbReference>
<proteinExistence type="predicted"/>
<evidence type="ECO:0008006" key="4">
    <source>
        <dbReference type="Google" id="ProtNLM"/>
    </source>
</evidence>
<accession>A0A5C5ZVQ6</accession>
<reference evidence="2 3" key="1">
    <citation type="submission" date="2019-02" db="EMBL/GenBank/DDBJ databases">
        <title>Deep-cultivation of Planctomycetes and their phenomic and genomic characterization uncovers novel biology.</title>
        <authorList>
            <person name="Wiegand S."/>
            <person name="Jogler M."/>
            <person name="Boedeker C."/>
            <person name="Pinto D."/>
            <person name="Vollmers J."/>
            <person name="Rivas-Marin E."/>
            <person name="Kohn T."/>
            <person name="Peeters S.H."/>
            <person name="Heuer A."/>
            <person name="Rast P."/>
            <person name="Oberbeckmann S."/>
            <person name="Bunk B."/>
            <person name="Jeske O."/>
            <person name="Meyerdierks A."/>
            <person name="Storesund J.E."/>
            <person name="Kallscheuer N."/>
            <person name="Luecker S."/>
            <person name="Lage O.M."/>
            <person name="Pohl T."/>
            <person name="Merkel B.J."/>
            <person name="Hornburger P."/>
            <person name="Mueller R.-W."/>
            <person name="Bruemmer F."/>
            <person name="Labrenz M."/>
            <person name="Spormann A.M."/>
            <person name="Op Den Camp H."/>
            <person name="Overmann J."/>
            <person name="Amann R."/>
            <person name="Jetten M.S.M."/>
            <person name="Mascher T."/>
            <person name="Medema M.H."/>
            <person name="Devos D.P."/>
            <person name="Kaster A.-K."/>
            <person name="Ovreas L."/>
            <person name="Rohde M."/>
            <person name="Galperin M.Y."/>
            <person name="Jogler C."/>
        </authorList>
    </citation>
    <scope>NUCLEOTIDE SEQUENCE [LARGE SCALE GENOMIC DNA]</scope>
    <source>
        <strain evidence="2 3">Mal64</strain>
    </source>
</reference>
<protein>
    <recommendedName>
        <fullName evidence="4">PEP-CTERM protein-sorting domain-containing protein</fullName>
    </recommendedName>
</protein>
<dbReference type="RefSeq" id="WP_146397082.1">
    <property type="nucleotide sequence ID" value="NZ_SJPQ01000001.1"/>
</dbReference>
<gene>
    <name evidence="2" type="ORF">Mal64_06980</name>
</gene>
<comment type="caution">
    <text evidence="2">The sequence shown here is derived from an EMBL/GenBank/DDBJ whole genome shotgun (WGS) entry which is preliminary data.</text>
</comment>
<feature type="chain" id="PRO_5022720976" description="PEP-CTERM protein-sorting domain-containing protein" evidence="1">
    <location>
        <begin position="22"/>
        <end position="942"/>
    </location>
</feature>
<organism evidence="2 3">
    <name type="scientific">Pseudobythopirellula maris</name>
    <dbReference type="NCBI Taxonomy" id="2527991"/>
    <lineage>
        <taxon>Bacteria</taxon>
        <taxon>Pseudomonadati</taxon>
        <taxon>Planctomycetota</taxon>
        <taxon>Planctomycetia</taxon>
        <taxon>Pirellulales</taxon>
        <taxon>Lacipirellulaceae</taxon>
        <taxon>Pseudobythopirellula</taxon>
    </lineage>
</organism>
<dbReference type="SUPFAM" id="SSF63446">
    <property type="entry name" value="Type I dockerin domain"/>
    <property type="match status" value="1"/>
</dbReference>
<dbReference type="GO" id="GO:0000272">
    <property type="term" value="P:polysaccharide catabolic process"/>
    <property type="evidence" value="ECO:0007669"/>
    <property type="project" value="InterPro"/>
</dbReference>
<dbReference type="InterPro" id="IPR036439">
    <property type="entry name" value="Dockerin_dom_sf"/>
</dbReference>
<keyword evidence="3" id="KW-1185">Reference proteome</keyword>
<name>A0A5C5ZVQ6_9BACT</name>
<evidence type="ECO:0000313" key="3">
    <source>
        <dbReference type="Proteomes" id="UP000315440"/>
    </source>
</evidence>
<dbReference type="OrthoDB" id="227994at2"/>
<keyword evidence="1" id="KW-0732">Signal</keyword>
<dbReference type="Proteomes" id="UP000315440">
    <property type="component" value="Unassembled WGS sequence"/>
</dbReference>
<feature type="signal peptide" evidence="1">
    <location>
        <begin position="1"/>
        <end position="21"/>
    </location>
</feature>
<dbReference type="AlphaFoldDB" id="A0A5C5ZVQ6"/>
<sequence length="942" mass="99415" precursor="true">MFRLIRTATCLVLLGTPYAGAVDLESFEFNDANDTPLTAAVNTANPGNFWFYDEEATSPDDETTGDISAVQSGAYQIVTDSAFATGLESRFLDIANVSSGQVYLSATFSDWNFSEYDGETTEEFRLSFLEDDSGTSGSTVTAQVRINRNPDTGAMELLGEAIGTAGSHDIANVVELPDTLSEDFTVVLALDKDSDSFEIFYKQGSAASQVLGLGGVSRVRDGNSVRMVTGDFGVENFLPFLIDEFIDLDRVVLSDTNPLTDLVTLEVDRETGAMTLKNTSGAAVPGVTGVTLESEVGAIDLTDFADFSGTLADGQMVALDSSPDGAPGLWVQNPVEDVRAELTLSGGGVRTLDVSFIENGGDKWRAGDLNFDGVIDSGDYAILAANAEATLTGSLAEQYQLGDLNSDGLNDAADFGIFKADYIAANGEVAFARLVSGVPEPGSAALAALGMLALGIRRRRDARILTETHTSKSSTMTRSTRSTPAVTLAVLAVAALAAGRAEAVIFEDFQFNDTAGTAVEGAANSANSGNLLDADGDSIGVVTNGLGQLDLSGKDNDLFGTHFVDIDPAFTSGTIFGVMELTWDFQSVLDTTQNEELRITFENNDPRGTETTAEFQIIRDDSDQMVALGQANGTGSTDFSNPVPLIDVGLTQNAKFIAVLKADLDNREYELLYSSNGGSSFNSAGIASLSPSRNIEAVRLGINNDFVGDNVLIDRFFVADELPYEIDPDKLTLMVHPQSGYTAIVNETGTPFEIDHYRILSDDGSLLVDGWRSLQDQAIDAVDGPDGGSIAGDGVGETWTEAGGSDSGVLSESFLLSGTAFDSGVLHTLGTIVDPDDIGSLTFEYRDASTGTVFTGDVSLDSLGLGDYNLDGVVDAADFTVWRDDAFGAFGAPGVTAYYDEWVDNYGASYAAAPLAVSVPEPGAMVMVLLLLAVPALRRRVG</sequence>